<dbReference type="EMBL" id="MU853229">
    <property type="protein sequence ID" value="KAK4123231.1"/>
    <property type="molecule type" value="Genomic_DNA"/>
</dbReference>
<name>A0AAN6Z2U8_9PEZI</name>
<protein>
    <recommendedName>
        <fullName evidence="1">MIF4G-like type 2 domain-containing protein</fullName>
    </recommendedName>
</protein>
<dbReference type="SUPFAM" id="SSF48371">
    <property type="entry name" value="ARM repeat"/>
    <property type="match status" value="1"/>
</dbReference>
<reference evidence="2" key="2">
    <citation type="submission" date="2023-05" db="EMBL/GenBank/DDBJ databases">
        <authorList>
            <consortium name="Lawrence Berkeley National Laboratory"/>
            <person name="Steindorff A."/>
            <person name="Hensen N."/>
            <person name="Bonometti L."/>
            <person name="Westerberg I."/>
            <person name="Brannstrom I.O."/>
            <person name="Guillou S."/>
            <person name="Cros-Aarteil S."/>
            <person name="Calhoun S."/>
            <person name="Haridas S."/>
            <person name="Kuo A."/>
            <person name="Mondo S."/>
            <person name="Pangilinan J."/>
            <person name="Riley R."/>
            <person name="Labutti K."/>
            <person name="Andreopoulos B."/>
            <person name="Lipzen A."/>
            <person name="Chen C."/>
            <person name="Yanf M."/>
            <person name="Daum C."/>
            <person name="Ng V."/>
            <person name="Clum A."/>
            <person name="Ohm R."/>
            <person name="Martin F."/>
            <person name="Silar P."/>
            <person name="Natvig D."/>
            <person name="Lalanne C."/>
            <person name="Gautier V."/>
            <person name="Ament-Velasquez S.L."/>
            <person name="Kruys A."/>
            <person name="Hutchinson M.I."/>
            <person name="Powell A.J."/>
            <person name="Barry K."/>
            <person name="Miller A.N."/>
            <person name="Grigoriev I.V."/>
            <person name="Debuchy R."/>
            <person name="Gladieux P."/>
            <person name="Thoren M.H."/>
            <person name="Johannesson H."/>
        </authorList>
    </citation>
    <scope>NUCLEOTIDE SEQUENCE</scope>
    <source>
        <strain evidence="2">CBS 731.68</strain>
    </source>
</reference>
<dbReference type="AlphaFoldDB" id="A0AAN6Z2U8"/>
<evidence type="ECO:0000313" key="3">
    <source>
        <dbReference type="Proteomes" id="UP001302602"/>
    </source>
</evidence>
<keyword evidence="3" id="KW-1185">Reference proteome</keyword>
<dbReference type="Pfam" id="PF09090">
    <property type="entry name" value="MIF4G_like_2"/>
    <property type="match status" value="1"/>
</dbReference>
<dbReference type="RefSeq" id="XP_062647002.1">
    <property type="nucleotide sequence ID" value="XM_062797070.1"/>
</dbReference>
<organism evidence="2 3">
    <name type="scientific">Parathielavia appendiculata</name>
    <dbReference type="NCBI Taxonomy" id="2587402"/>
    <lineage>
        <taxon>Eukaryota</taxon>
        <taxon>Fungi</taxon>
        <taxon>Dikarya</taxon>
        <taxon>Ascomycota</taxon>
        <taxon>Pezizomycotina</taxon>
        <taxon>Sordariomycetes</taxon>
        <taxon>Sordariomycetidae</taxon>
        <taxon>Sordariales</taxon>
        <taxon>Chaetomiaceae</taxon>
        <taxon>Parathielavia</taxon>
    </lineage>
</organism>
<dbReference type="InterPro" id="IPR016024">
    <property type="entry name" value="ARM-type_fold"/>
</dbReference>
<feature type="domain" description="MIF4G-like type 2" evidence="1">
    <location>
        <begin position="31"/>
        <end position="70"/>
    </location>
</feature>
<dbReference type="InterPro" id="IPR015174">
    <property type="entry name" value="MIF4G-like_typ-2"/>
</dbReference>
<evidence type="ECO:0000259" key="1">
    <source>
        <dbReference type="Pfam" id="PF09090"/>
    </source>
</evidence>
<dbReference type="Proteomes" id="UP001302602">
    <property type="component" value="Unassembled WGS sequence"/>
</dbReference>
<comment type="caution">
    <text evidence="2">The sequence shown here is derived from an EMBL/GenBank/DDBJ whole genome shotgun (WGS) entry which is preliminary data.</text>
</comment>
<dbReference type="GO" id="GO:0016070">
    <property type="term" value="P:RNA metabolic process"/>
    <property type="evidence" value="ECO:0007669"/>
    <property type="project" value="InterPro"/>
</dbReference>
<gene>
    <name evidence="2" type="ORF">N657DRAFT_690868</name>
</gene>
<evidence type="ECO:0000313" key="2">
    <source>
        <dbReference type="EMBL" id="KAK4123231.1"/>
    </source>
</evidence>
<sequence>MIGCGFCMRWHNPQFVFEQETPNIHLVSCTFISATMAYWSAHPGVALVTIEKLLNYSILTPETVINWALVMFTCPMDIDGHKHQPE</sequence>
<proteinExistence type="predicted"/>
<accession>A0AAN6Z2U8</accession>
<dbReference type="GeneID" id="87833838"/>
<reference evidence="2" key="1">
    <citation type="journal article" date="2023" name="Mol. Phylogenet. Evol.">
        <title>Genome-scale phylogeny and comparative genomics of the fungal order Sordariales.</title>
        <authorList>
            <person name="Hensen N."/>
            <person name="Bonometti L."/>
            <person name="Westerberg I."/>
            <person name="Brannstrom I.O."/>
            <person name="Guillou S."/>
            <person name="Cros-Aarteil S."/>
            <person name="Calhoun S."/>
            <person name="Haridas S."/>
            <person name="Kuo A."/>
            <person name="Mondo S."/>
            <person name="Pangilinan J."/>
            <person name="Riley R."/>
            <person name="LaButti K."/>
            <person name="Andreopoulos B."/>
            <person name="Lipzen A."/>
            <person name="Chen C."/>
            <person name="Yan M."/>
            <person name="Daum C."/>
            <person name="Ng V."/>
            <person name="Clum A."/>
            <person name="Steindorff A."/>
            <person name="Ohm R.A."/>
            <person name="Martin F."/>
            <person name="Silar P."/>
            <person name="Natvig D.O."/>
            <person name="Lalanne C."/>
            <person name="Gautier V."/>
            <person name="Ament-Velasquez S.L."/>
            <person name="Kruys A."/>
            <person name="Hutchinson M.I."/>
            <person name="Powell A.J."/>
            <person name="Barry K."/>
            <person name="Miller A.N."/>
            <person name="Grigoriev I.V."/>
            <person name="Debuchy R."/>
            <person name="Gladieux P."/>
            <person name="Hiltunen Thoren M."/>
            <person name="Johannesson H."/>
        </authorList>
    </citation>
    <scope>NUCLEOTIDE SEQUENCE</scope>
    <source>
        <strain evidence="2">CBS 731.68</strain>
    </source>
</reference>
<dbReference type="Gene3D" id="1.25.40.180">
    <property type="match status" value="1"/>
</dbReference>